<sequence length="341" mass="38416">MAIPATKTEFGDWCKRKLGYPVIDINVDADQVDDRIDEAIEYYQMFMGGGQRRMYLKHQVTQADKDRGVTNSSETVTETTNTPASTMPGGAAISDPSITLADAAQFPSTGSVLLSGGLGNAETIAYTAKTGNVLTLTTVVQNTHGAGATVALSIANEWKTAQNYFIMPDGVESVLRIMPFDNRGTLNMFDIRYQLRLNDLYDFSDISVIYYQQVLWQLDLLDMILVGEKPIEFNVNQDRIYVNMDWQNDVNVNDYLIFEVFRRINPSEFTQAYNDFWLKRYATALIKKQWGENLIKFQGVTMLGGVTMNGETIYNEAKEEIATLEEQGRLTYEIPVNFDIG</sequence>
<evidence type="ECO:0000256" key="1">
    <source>
        <dbReference type="SAM" id="MobiDB-lite"/>
    </source>
</evidence>
<gene>
    <name evidence="2" type="ORF">METZ01_LOCUS187349</name>
</gene>
<proteinExistence type="predicted"/>
<feature type="compositionally biased region" description="Low complexity" evidence="1">
    <location>
        <begin position="69"/>
        <end position="82"/>
    </location>
</feature>
<dbReference type="AlphaFoldDB" id="A0A382D8B7"/>
<dbReference type="EMBL" id="UINC01038058">
    <property type="protein sequence ID" value="SVB34495.1"/>
    <property type="molecule type" value="Genomic_DNA"/>
</dbReference>
<evidence type="ECO:0008006" key="3">
    <source>
        <dbReference type="Google" id="ProtNLM"/>
    </source>
</evidence>
<feature type="region of interest" description="Disordered" evidence="1">
    <location>
        <begin position="65"/>
        <end position="89"/>
    </location>
</feature>
<accession>A0A382D8B7</accession>
<protein>
    <recommendedName>
        <fullName evidence="3">Neck protein</fullName>
    </recommendedName>
</protein>
<organism evidence="2">
    <name type="scientific">marine metagenome</name>
    <dbReference type="NCBI Taxonomy" id="408172"/>
    <lineage>
        <taxon>unclassified sequences</taxon>
        <taxon>metagenomes</taxon>
        <taxon>ecological metagenomes</taxon>
    </lineage>
</organism>
<reference evidence="2" key="1">
    <citation type="submission" date="2018-05" db="EMBL/GenBank/DDBJ databases">
        <authorList>
            <person name="Lanie J.A."/>
            <person name="Ng W.-L."/>
            <person name="Kazmierczak K.M."/>
            <person name="Andrzejewski T.M."/>
            <person name="Davidsen T.M."/>
            <person name="Wayne K.J."/>
            <person name="Tettelin H."/>
            <person name="Glass J.I."/>
            <person name="Rusch D."/>
            <person name="Podicherti R."/>
            <person name="Tsui H.-C.T."/>
            <person name="Winkler M.E."/>
        </authorList>
    </citation>
    <scope>NUCLEOTIDE SEQUENCE</scope>
</reference>
<name>A0A382D8B7_9ZZZZ</name>
<evidence type="ECO:0000313" key="2">
    <source>
        <dbReference type="EMBL" id="SVB34495.1"/>
    </source>
</evidence>